<dbReference type="GO" id="GO:0020037">
    <property type="term" value="F:heme binding"/>
    <property type="evidence" value="ECO:0007669"/>
    <property type="project" value="InterPro"/>
</dbReference>
<dbReference type="InterPro" id="IPR002321">
    <property type="entry name" value="Cyt_c_II"/>
</dbReference>
<organism evidence="1">
    <name type="scientific">marine sediment metagenome</name>
    <dbReference type="NCBI Taxonomy" id="412755"/>
    <lineage>
        <taxon>unclassified sequences</taxon>
        <taxon>metagenomes</taxon>
        <taxon>ecological metagenomes</taxon>
    </lineage>
</organism>
<dbReference type="GO" id="GO:0022900">
    <property type="term" value="P:electron transport chain"/>
    <property type="evidence" value="ECO:0007669"/>
    <property type="project" value="InterPro"/>
</dbReference>
<accession>A0A0F9EHD2</accession>
<dbReference type="SUPFAM" id="SSF47175">
    <property type="entry name" value="Cytochromes"/>
    <property type="match status" value="1"/>
</dbReference>
<proteinExistence type="predicted"/>
<sequence>LHTLALVEAAEAREMVKLNIEYDNVKQTCDDCHEKYKKKES</sequence>
<dbReference type="PROSITE" id="PS51009">
    <property type="entry name" value="CYTCII"/>
    <property type="match status" value="1"/>
</dbReference>
<dbReference type="GO" id="GO:0005506">
    <property type="term" value="F:iron ion binding"/>
    <property type="evidence" value="ECO:0007669"/>
    <property type="project" value="InterPro"/>
</dbReference>
<protein>
    <submittedName>
        <fullName evidence="1">Uncharacterized protein</fullName>
    </submittedName>
</protein>
<dbReference type="EMBL" id="LAZR01034816">
    <property type="protein sequence ID" value="KKL42995.1"/>
    <property type="molecule type" value="Genomic_DNA"/>
</dbReference>
<dbReference type="GO" id="GO:0009055">
    <property type="term" value="F:electron transfer activity"/>
    <property type="evidence" value="ECO:0007669"/>
    <property type="project" value="InterPro"/>
</dbReference>
<evidence type="ECO:0000313" key="1">
    <source>
        <dbReference type="EMBL" id="KKL42995.1"/>
    </source>
</evidence>
<gene>
    <name evidence="1" type="ORF">LCGC14_2367240</name>
</gene>
<dbReference type="Gene3D" id="1.20.120.10">
    <property type="entry name" value="Cytochrome c/b562"/>
    <property type="match status" value="1"/>
</dbReference>
<dbReference type="AlphaFoldDB" id="A0A0F9EHD2"/>
<reference evidence="1" key="1">
    <citation type="journal article" date="2015" name="Nature">
        <title>Complex archaea that bridge the gap between prokaryotes and eukaryotes.</title>
        <authorList>
            <person name="Spang A."/>
            <person name="Saw J.H."/>
            <person name="Jorgensen S.L."/>
            <person name="Zaremba-Niedzwiedzka K."/>
            <person name="Martijn J."/>
            <person name="Lind A.E."/>
            <person name="van Eijk R."/>
            <person name="Schleper C."/>
            <person name="Guy L."/>
            <person name="Ettema T.J."/>
        </authorList>
    </citation>
    <scope>NUCLEOTIDE SEQUENCE</scope>
</reference>
<dbReference type="InterPro" id="IPR010980">
    <property type="entry name" value="Cyt_c/b562"/>
</dbReference>
<comment type="caution">
    <text evidence="1">The sequence shown here is derived from an EMBL/GenBank/DDBJ whole genome shotgun (WGS) entry which is preliminary data.</text>
</comment>
<name>A0A0F9EHD2_9ZZZZ</name>
<feature type="non-terminal residue" evidence="1">
    <location>
        <position position="1"/>
    </location>
</feature>